<keyword evidence="6" id="KW-1185">Reference proteome</keyword>
<dbReference type="Gene3D" id="1.10.540.10">
    <property type="entry name" value="Acyl-CoA dehydrogenase/oxidase, N-terminal domain"/>
    <property type="match status" value="1"/>
</dbReference>
<name>A0ABT1Q9K2_9NOCA</name>
<evidence type="ECO:0000256" key="3">
    <source>
        <dbReference type="ARBA" id="ARBA00023002"/>
    </source>
</evidence>
<dbReference type="SUPFAM" id="SSF56645">
    <property type="entry name" value="Acyl-CoA dehydrogenase NM domain-like"/>
    <property type="match status" value="1"/>
</dbReference>
<dbReference type="InterPro" id="IPR013786">
    <property type="entry name" value="AcylCoA_DH/ox_N"/>
</dbReference>
<dbReference type="Pfam" id="PF02771">
    <property type="entry name" value="Acyl-CoA_dh_N"/>
    <property type="match status" value="1"/>
</dbReference>
<evidence type="ECO:0000256" key="1">
    <source>
        <dbReference type="ARBA" id="ARBA00022630"/>
    </source>
</evidence>
<evidence type="ECO:0000259" key="4">
    <source>
        <dbReference type="Pfam" id="PF02771"/>
    </source>
</evidence>
<gene>
    <name evidence="5" type="ORF">NOF53_07060</name>
</gene>
<keyword evidence="3" id="KW-0560">Oxidoreductase</keyword>
<dbReference type="RefSeq" id="WP_255966755.1">
    <property type="nucleotide sequence ID" value="NZ_JANFQF010000005.1"/>
</dbReference>
<organism evidence="5 6">
    <name type="scientific">Rhodococcus tibetensis</name>
    <dbReference type="NCBI Taxonomy" id="2965064"/>
    <lineage>
        <taxon>Bacteria</taxon>
        <taxon>Bacillati</taxon>
        <taxon>Actinomycetota</taxon>
        <taxon>Actinomycetes</taxon>
        <taxon>Mycobacteriales</taxon>
        <taxon>Nocardiaceae</taxon>
        <taxon>Rhodococcus</taxon>
    </lineage>
</organism>
<evidence type="ECO:0000313" key="6">
    <source>
        <dbReference type="Proteomes" id="UP001524501"/>
    </source>
</evidence>
<keyword evidence="2" id="KW-0274">FAD</keyword>
<reference evidence="5 6" key="1">
    <citation type="submission" date="2022-07" db="EMBL/GenBank/DDBJ databases">
        <title>Degradation activity of malathion, p-nitrophenol and potential low-temperature adaptation strategy of Rhodococcus sp. FXJ9.536.</title>
        <authorList>
            <person name="Huang J."/>
            <person name="Huang Y."/>
        </authorList>
    </citation>
    <scope>NUCLEOTIDE SEQUENCE [LARGE SCALE GENOMIC DNA]</scope>
    <source>
        <strain evidence="5 6">FXJ9.536</strain>
    </source>
</reference>
<dbReference type="EMBL" id="JANFQF010000005">
    <property type="protein sequence ID" value="MCQ4118931.1"/>
    <property type="molecule type" value="Genomic_DNA"/>
</dbReference>
<dbReference type="PANTHER" id="PTHR43884:SF20">
    <property type="entry name" value="ACYL-COA DEHYDROGENASE FADE28"/>
    <property type="match status" value="1"/>
</dbReference>
<dbReference type="InterPro" id="IPR037069">
    <property type="entry name" value="AcylCoA_DH/ox_N_sf"/>
</dbReference>
<sequence length="400" mass="42153">MSAATYQRAEAAHTIWPTREPLLENMFPELFEYLSGTPLLTLETRGSGVVERFKTSGAIGLIVPQELGGVGASARTAIAVQREIGGRSPSLAAATTMHHLSLATLLEYAHAGTEDDLDLARAIVGANTLIASGFAEGKSGSSVFEPSMKAEQVTGGYLVSGSKKPCSMSSSMDLLTATVVVPSENGPLRGIALISAETPGLSVRPFWKTHVLGGSESDEVVLDEVFVPEQLVIADTDGQSMHRHEMTGFLWFGMLITASYLGAASRLVELLMAKPNANSDLIVSAAGELEMSYSAVESIARRFDGGERGADLSAQLLLVRYATRDSLTRSAASSVAGLGGSAFIDKPEVAYLESVVHAYGFHPPFRSQMAAGIVEYLEGGLFMLTPDSSERSSAASGGSR</sequence>
<protein>
    <submittedName>
        <fullName evidence="5">Acyl-CoA/acyl-ACP dehydrogenase</fullName>
    </submittedName>
</protein>
<dbReference type="Gene3D" id="2.40.110.10">
    <property type="entry name" value="Butyryl-CoA Dehydrogenase, subunit A, domain 2"/>
    <property type="match status" value="1"/>
</dbReference>
<accession>A0ABT1Q9K2</accession>
<dbReference type="InterPro" id="IPR046373">
    <property type="entry name" value="Acyl-CoA_Oxase/DH_mid-dom_sf"/>
</dbReference>
<dbReference type="InterPro" id="IPR009100">
    <property type="entry name" value="AcylCoA_DH/oxidase_NM_dom_sf"/>
</dbReference>
<dbReference type="PANTHER" id="PTHR43884">
    <property type="entry name" value="ACYL-COA DEHYDROGENASE"/>
    <property type="match status" value="1"/>
</dbReference>
<dbReference type="Proteomes" id="UP001524501">
    <property type="component" value="Unassembled WGS sequence"/>
</dbReference>
<proteinExistence type="predicted"/>
<evidence type="ECO:0000256" key="2">
    <source>
        <dbReference type="ARBA" id="ARBA00022827"/>
    </source>
</evidence>
<evidence type="ECO:0000313" key="5">
    <source>
        <dbReference type="EMBL" id="MCQ4118931.1"/>
    </source>
</evidence>
<feature type="domain" description="Acyl-CoA dehydrogenase/oxidase N-terminal" evidence="4">
    <location>
        <begin position="49"/>
        <end position="113"/>
    </location>
</feature>
<comment type="caution">
    <text evidence="5">The sequence shown here is derived from an EMBL/GenBank/DDBJ whole genome shotgun (WGS) entry which is preliminary data.</text>
</comment>
<keyword evidence="1" id="KW-0285">Flavoprotein</keyword>